<protein>
    <submittedName>
        <fullName evidence="1">Uncharacterized protein</fullName>
    </submittedName>
</protein>
<dbReference type="EMBL" id="JXAK01000003">
    <property type="protein sequence ID" value="KIL42105.1"/>
    <property type="molecule type" value="Genomic_DNA"/>
</dbReference>
<keyword evidence="2" id="KW-1185">Reference proteome</keyword>
<sequence>MLNRAGIRAALFDYKTARTQHEMILQDDEIQNLFAAENYEGANFLIMRRYPFGKWETVAERGIELIEVMTKGIPDFKGFEAVDIWRIQKYLKSFSNLQNGFRQRSSLLFTADGP</sequence>
<evidence type="ECO:0000313" key="1">
    <source>
        <dbReference type="EMBL" id="KIL42105.1"/>
    </source>
</evidence>
<accession>A0ABR5AM53</accession>
<dbReference type="Proteomes" id="UP000031967">
    <property type="component" value="Unassembled WGS sequence"/>
</dbReference>
<dbReference type="RefSeq" id="WP_041045412.1">
    <property type="nucleotide sequence ID" value="NZ_JXAK01000003.1"/>
</dbReference>
<proteinExistence type="predicted"/>
<reference evidence="1 2" key="1">
    <citation type="submission" date="2014-12" db="EMBL/GenBank/DDBJ databases">
        <title>Draft genome sequence of Paenibacillus kamchatkensis strain B-2647.</title>
        <authorList>
            <person name="Karlyshev A.V."/>
            <person name="Kudryashova E.B."/>
        </authorList>
    </citation>
    <scope>NUCLEOTIDE SEQUENCE [LARGE SCALE GENOMIC DNA]</scope>
    <source>
        <strain evidence="1 2">VKM B-2647</strain>
    </source>
</reference>
<organism evidence="1 2">
    <name type="scientific">Gordoniibacillus kamchatkensis</name>
    <dbReference type="NCBI Taxonomy" id="1590651"/>
    <lineage>
        <taxon>Bacteria</taxon>
        <taxon>Bacillati</taxon>
        <taxon>Bacillota</taxon>
        <taxon>Bacilli</taxon>
        <taxon>Bacillales</taxon>
        <taxon>Paenibacillaceae</taxon>
        <taxon>Gordoniibacillus</taxon>
    </lineage>
</organism>
<name>A0ABR5AM53_9BACL</name>
<gene>
    <name evidence="1" type="ORF">SD70_02680</name>
</gene>
<evidence type="ECO:0000313" key="2">
    <source>
        <dbReference type="Proteomes" id="UP000031967"/>
    </source>
</evidence>
<comment type="caution">
    <text evidence="1">The sequence shown here is derived from an EMBL/GenBank/DDBJ whole genome shotgun (WGS) entry which is preliminary data.</text>
</comment>